<comment type="caution">
    <text evidence="5">The sequence shown here is derived from an EMBL/GenBank/DDBJ whole genome shotgun (WGS) entry which is preliminary data.</text>
</comment>
<dbReference type="Gene3D" id="3.40.1010.10">
    <property type="entry name" value="Cobalt-precorrin-4 Transmethylase, Domain 1"/>
    <property type="match status" value="1"/>
</dbReference>
<sequence length="250" mass="27680">MEKNSTKDTSSKKGELLIVSTGAGDLDNMTLKAYKAIKNADIVFTMKGEAGKYKELIGEKPVYTAGHTLFMEEGDTKMSEDETKKLENEVRKTIREAYDEGKKIVILENGDTTVYGPQMGYMKEFKDLNPKIIPGISSFNAANAALQNSIIGGTKDESGVTLTVGRAENKLIDKLSQAGSTMVFFMNREFDGFIEHLLTLYPKDMPIAVVSDAGFKEEEKVVIATLETIKDKIGDNLPFYKLIYVGNFLK</sequence>
<evidence type="ECO:0000313" key="5">
    <source>
        <dbReference type="EMBL" id="RXJ62626.1"/>
    </source>
</evidence>
<dbReference type="STRING" id="877500.GCA_000935065_02086"/>
<dbReference type="CDD" id="cd11724">
    <property type="entry name" value="TP_methylase"/>
    <property type="match status" value="1"/>
</dbReference>
<dbReference type="Gene3D" id="3.30.950.10">
    <property type="entry name" value="Methyltransferase, Cobalt-precorrin-4 Transmethylase, Domain 2"/>
    <property type="match status" value="1"/>
</dbReference>
<evidence type="ECO:0000256" key="3">
    <source>
        <dbReference type="ARBA" id="ARBA00022691"/>
    </source>
</evidence>
<dbReference type="InterPro" id="IPR000878">
    <property type="entry name" value="4pyrrol_Mease"/>
</dbReference>
<name>A0A4Q0XYA9_9BACT</name>
<accession>A0A4Q0XYA9</accession>
<dbReference type="InterPro" id="IPR050161">
    <property type="entry name" value="Siro_Cobalamin_biosynth"/>
</dbReference>
<dbReference type="EMBL" id="PDKO01000007">
    <property type="protein sequence ID" value="RXJ62626.1"/>
    <property type="molecule type" value="Genomic_DNA"/>
</dbReference>
<evidence type="ECO:0000256" key="2">
    <source>
        <dbReference type="ARBA" id="ARBA00022679"/>
    </source>
</evidence>
<dbReference type="InterPro" id="IPR014776">
    <property type="entry name" value="4pyrrole_Mease_sub2"/>
</dbReference>
<dbReference type="Proteomes" id="UP000290191">
    <property type="component" value="Unassembled WGS sequence"/>
</dbReference>
<dbReference type="SUPFAM" id="SSF53790">
    <property type="entry name" value="Tetrapyrrole methylase"/>
    <property type="match status" value="1"/>
</dbReference>
<dbReference type="AlphaFoldDB" id="A0A4Q0XYA9"/>
<dbReference type="RefSeq" id="WP_129082243.1">
    <property type="nucleotide sequence ID" value="NZ_CP041070.1"/>
</dbReference>
<organism evidence="5 6">
    <name type="scientific">Halarcobacter anaerophilus</name>
    <dbReference type="NCBI Taxonomy" id="877500"/>
    <lineage>
        <taxon>Bacteria</taxon>
        <taxon>Pseudomonadati</taxon>
        <taxon>Campylobacterota</taxon>
        <taxon>Epsilonproteobacteria</taxon>
        <taxon>Campylobacterales</taxon>
        <taxon>Arcobacteraceae</taxon>
        <taxon>Halarcobacter</taxon>
    </lineage>
</organism>
<dbReference type="Pfam" id="PF00590">
    <property type="entry name" value="TP_methylase"/>
    <property type="match status" value="1"/>
</dbReference>
<dbReference type="GO" id="GO:0032259">
    <property type="term" value="P:methylation"/>
    <property type="evidence" value="ECO:0007669"/>
    <property type="project" value="UniProtKB-KW"/>
</dbReference>
<reference evidence="5 6" key="1">
    <citation type="submission" date="2017-10" db="EMBL/GenBank/DDBJ databases">
        <title>Genomics of the genus Arcobacter.</title>
        <authorList>
            <person name="Perez-Cataluna A."/>
            <person name="Figueras M.J."/>
        </authorList>
    </citation>
    <scope>NUCLEOTIDE SEQUENCE [LARGE SCALE GENOMIC DNA]</scope>
    <source>
        <strain evidence="5 6">DSM 24636</strain>
    </source>
</reference>
<dbReference type="PANTHER" id="PTHR45790">
    <property type="entry name" value="SIROHEME SYNTHASE-RELATED"/>
    <property type="match status" value="1"/>
</dbReference>
<keyword evidence="3" id="KW-0949">S-adenosyl-L-methionine</keyword>
<keyword evidence="2" id="KW-0808">Transferase</keyword>
<evidence type="ECO:0000259" key="4">
    <source>
        <dbReference type="Pfam" id="PF00590"/>
    </source>
</evidence>
<dbReference type="InterPro" id="IPR035996">
    <property type="entry name" value="4pyrrol_Methylase_sf"/>
</dbReference>
<keyword evidence="6" id="KW-1185">Reference proteome</keyword>
<evidence type="ECO:0000313" key="6">
    <source>
        <dbReference type="Proteomes" id="UP000290191"/>
    </source>
</evidence>
<dbReference type="OrthoDB" id="9804789at2"/>
<protein>
    <submittedName>
        <fullName evidence="5">Tetrapyrrole methylase</fullName>
    </submittedName>
</protein>
<dbReference type="GO" id="GO:0008168">
    <property type="term" value="F:methyltransferase activity"/>
    <property type="evidence" value="ECO:0007669"/>
    <property type="project" value="UniProtKB-KW"/>
</dbReference>
<gene>
    <name evidence="5" type="ORF">CRV06_09165</name>
</gene>
<feature type="domain" description="Tetrapyrrole methylase" evidence="4">
    <location>
        <begin position="16"/>
        <end position="229"/>
    </location>
</feature>
<dbReference type="InterPro" id="IPR014777">
    <property type="entry name" value="4pyrrole_Mease_sub1"/>
</dbReference>
<proteinExistence type="predicted"/>
<keyword evidence="1 5" id="KW-0489">Methyltransferase</keyword>
<evidence type="ECO:0000256" key="1">
    <source>
        <dbReference type="ARBA" id="ARBA00022603"/>
    </source>
</evidence>